<dbReference type="InterPro" id="IPR045341">
    <property type="entry name" value="DUF6532"/>
</dbReference>
<feature type="compositionally biased region" description="Acidic residues" evidence="1">
    <location>
        <begin position="97"/>
        <end position="106"/>
    </location>
</feature>
<feature type="compositionally biased region" description="Low complexity" evidence="1">
    <location>
        <begin position="1"/>
        <end position="17"/>
    </location>
</feature>
<dbReference type="OrthoDB" id="3225557at2759"/>
<organism evidence="3 4">
    <name type="scientific">Lyophyllum shimeji</name>
    <name type="common">Hon-shimeji</name>
    <name type="synonym">Tricholoma shimeji</name>
    <dbReference type="NCBI Taxonomy" id="47721"/>
    <lineage>
        <taxon>Eukaryota</taxon>
        <taxon>Fungi</taxon>
        <taxon>Dikarya</taxon>
        <taxon>Basidiomycota</taxon>
        <taxon>Agaricomycotina</taxon>
        <taxon>Agaricomycetes</taxon>
        <taxon>Agaricomycetidae</taxon>
        <taxon>Agaricales</taxon>
        <taxon>Tricholomatineae</taxon>
        <taxon>Lyophyllaceae</taxon>
        <taxon>Lyophyllum</taxon>
    </lineage>
</organism>
<sequence length="437" mass="47869">MPKIPPTKSTKSKPAAAGVAKQQTSTTSRKKQVDVEANAAPQNARSLRSTTAGRGAAPTGRQKRPASPSKSRAPIAKKAKDANTSTASTRKPPADIPSEDDEEPDEPLPARSRRGSKEEASLSDDDEEVEDQNSNEDDEEYDDELERLDAKCLKTTLVAERPRWAAQTAGPDGDEDESEIIPRQDIEVISGTEFEHKDEDDEDDIPDHSACDAAAEGEEADEDGALERTRSAASSRRACERRAEVPRWGSADSEVSEAGTASDSANVQTAISNPANVNARWPLQAHYNPPPPGSRNLSLTSQPAPLHTLIKAAIRQVTGDALFVDMYPSVATIDDYFRQVLIKTANDLEYFALSDRLTTDKPLVDFISRLKITLPKVETSFNLGGTSDERQEKAKALLASHDYMYPRLKDGNLILRTKPFHHPIIVSSMREYFFSAM</sequence>
<dbReference type="Pfam" id="PF20149">
    <property type="entry name" value="DUF6532"/>
    <property type="match status" value="1"/>
</dbReference>
<gene>
    <name evidence="3" type="ORF">LshimejAT787_4200050</name>
</gene>
<accession>A0A9P3Q2E6</accession>
<name>A0A9P3Q2E6_LYOSH</name>
<dbReference type="EMBL" id="BRPK01000042">
    <property type="protein sequence ID" value="GLB45949.1"/>
    <property type="molecule type" value="Genomic_DNA"/>
</dbReference>
<feature type="domain" description="DUF6532" evidence="2">
    <location>
        <begin position="312"/>
        <end position="435"/>
    </location>
</feature>
<feature type="compositionally biased region" description="Acidic residues" evidence="1">
    <location>
        <begin position="215"/>
        <end position="224"/>
    </location>
</feature>
<evidence type="ECO:0000259" key="2">
    <source>
        <dbReference type="Pfam" id="PF20149"/>
    </source>
</evidence>
<feature type="compositionally biased region" description="Polar residues" evidence="1">
    <location>
        <begin position="40"/>
        <end position="52"/>
    </location>
</feature>
<dbReference type="Proteomes" id="UP001063166">
    <property type="component" value="Unassembled WGS sequence"/>
</dbReference>
<keyword evidence="4" id="KW-1185">Reference proteome</keyword>
<feature type="compositionally biased region" description="Acidic residues" evidence="1">
    <location>
        <begin position="121"/>
        <end position="146"/>
    </location>
</feature>
<feature type="region of interest" description="Disordered" evidence="1">
    <location>
        <begin position="159"/>
        <end position="266"/>
    </location>
</feature>
<proteinExistence type="predicted"/>
<comment type="caution">
    <text evidence="3">The sequence shown here is derived from an EMBL/GenBank/DDBJ whole genome shotgun (WGS) entry which is preliminary data.</text>
</comment>
<feature type="region of interest" description="Disordered" evidence="1">
    <location>
        <begin position="1"/>
        <end position="147"/>
    </location>
</feature>
<evidence type="ECO:0000313" key="4">
    <source>
        <dbReference type="Proteomes" id="UP001063166"/>
    </source>
</evidence>
<dbReference type="AlphaFoldDB" id="A0A9P3Q2E6"/>
<reference evidence="3" key="1">
    <citation type="submission" date="2022-07" db="EMBL/GenBank/DDBJ databases">
        <title>The genome of Lyophyllum shimeji provides insight into the initial evolution of ectomycorrhizal fungal genome.</title>
        <authorList>
            <person name="Kobayashi Y."/>
            <person name="Shibata T."/>
            <person name="Hirakawa H."/>
            <person name="Shigenobu S."/>
            <person name="Nishiyama T."/>
            <person name="Yamada A."/>
            <person name="Hasebe M."/>
            <person name="Kawaguchi M."/>
        </authorList>
    </citation>
    <scope>NUCLEOTIDE SEQUENCE</scope>
    <source>
        <strain evidence="3">AT787</strain>
    </source>
</reference>
<protein>
    <recommendedName>
        <fullName evidence="2">DUF6532 domain-containing protein</fullName>
    </recommendedName>
</protein>
<evidence type="ECO:0000313" key="3">
    <source>
        <dbReference type="EMBL" id="GLB45949.1"/>
    </source>
</evidence>
<evidence type="ECO:0000256" key="1">
    <source>
        <dbReference type="SAM" id="MobiDB-lite"/>
    </source>
</evidence>